<evidence type="ECO:0000259" key="1">
    <source>
        <dbReference type="Pfam" id="PF01965"/>
    </source>
</evidence>
<dbReference type="PANTHER" id="PTHR43130:SF15">
    <property type="entry name" value="THIJ_PFPI FAMILY PROTEIN (AFU_ORTHOLOGUE AFUA_5G14240)"/>
    <property type="match status" value="1"/>
</dbReference>
<evidence type="ECO:0000313" key="3">
    <source>
        <dbReference type="Proteomes" id="UP001498398"/>
    </source>
</evidence>
<dbReference type="PANTHER" id="PTHR43130">
    <property type="entry name" value="ARAC-FAMILY TRANSCRIPTIONAL REGULATOR"/>
    <property type="match status" value="1"/>
</dbReference>
<keyword evidence="3" id="KW-1185">Reference proteome</keyword>
<dbReference type="Gene3D" id="3.40.50.880">
    <property type="match status" value="1"/>
</dbReference>
<dbReference type="CDD" id="cd03139">
    <property type="entry name" value="GATase1_PfpI_2"/>
    <property type="match status" value="1"/>
</dbReference>
<dbReference type="Proteomes" id="UP001498398">
    <property type="component" value="Unassembled WGS sequence"/>
</dbReference>
<sequence length="238" mass="26162">MSIPVPPPGPTAKTTYTLAVCLFHHFTTLDYQGPIEILTMYSTSNRKNYGSLFETLPDSAIDAEFLSHSMELVEPMIGPKVLPTRTYKDAMEQGRQFDIILIPGGAGNPGNVDPSLLEFIKTQYPKAKHILTVCSGSWILAGTGLLSGKKATTNKQGFRLIEELTKDLNVTWVPKARWVVTDDKKIWTSSGVTAGMDLANAFMEYFVGKEFAYQACKVIELTPKGEGEDEWAAAHGLV</sequence>
<dbReference type="InterPro" id="IPR052158">
    <property type="entry name" value="INH-QAR"/>
</dbReference>
<dbReference type="SUPFAM" id="SSF52317">
    <property type="entry name" value="Class I glutamine amidotransferase-like"/>
    <property type="match status" value="1"/>
</dbReference>
<proteinExistence type="predicted"/>
<dbReference type="EMBL" id="JBANRG010000018">
    <property type="protein sequence ID" value="KAK7458163.1"/>
    <property type="molecule type" value="Genomic_DNA"/>
</dbReference>
<name>A0ABR1JDT1_9AGAR</name>
<dbReference type="InterPro" id="IPR002818">
    <property type="entry name" value="DJ-1/PfpI"/>
</dbReference>
<dbReference type="Pfam" id="PF01965">
    <property type="entry name" value="DJ-1_PfpI"/>
    <property type="match status" value="1"/>
</dbReference>
<protein>
    <recommendedName>
        <fullName evidence="1">DJ-1/PfpI domain-containing protein</fullName>
    </recommendedName>
</protein>
<gene>
    <name evidence="2" type="ORF">VKT23_010071</name>
</gene>
<organism evidence="2 3">
    <name type="scientific">Marasmiellus scandens</name>
    <dbReference type="NCBI Taxonomy" id="2682957"/>
    <lineage>
        <taxon>Eukaryota</taxon>
        <taxon>Fungi</taxon>
        <taxon>Dikarya</taxon>
        <taxon>Basidiomycota</taxon>
        <taxon>Agaricomycotina</taxon>
        <taxon>Agaricomycetes</taxon>
        <taxon>Agaricomycetidae</taxon>
        <taxon>Agaricales</taxon>
        <taxon>Marasmiineae</taxon>
        <taxon>Omphalotaceae</taxon>
        <taxon>Marasmiellus</taxon>
    </lineage>
</organism>
<comment type="caution">
    <text evidence="2">The sequence shown here is derived from an EMBL/GenBank/DDBJ whole genome shotgun (WGS) entry which is preliminary data.</text>
</comment>
<feature type="domain" description="DJ-1/PfpI" evidence="1">
    <location>
        <begin position="35"/>
        <end position="204"/>
    </location>
</feature>
<evidence type="ECO:0000313" key="2">
    <source>
        <dbReference type="EMBL" id="KAK7458163.1"/>
    </source>
</evidence>
<dbReference type="InterPro" id="IPR029062">
    <property type="entry name" value="Class_I_gatase-like"/>
</dbReference>
<accession>A0ABR1JDT1</accession>
<reference evidence="2 3" key="1">
    <citation type="submission" date="2024-01" db="EMBL/GenBank/DDBJ databases">
        <title>A draft genome for the cacao thread blight pathogen Marasmiellus scandens.</title>
        <authorList>
            <person name="Baruah I.K."/>
            <person name="Leung J."/>
            <person name="Bukari Y."/>
            <person name="Amoako-Attah I."/>
            <person name="Meinhardt L.W."/>
            <person name="Bailey B.A."/>
            <person name="Cohen S.P."/>
        </authorList>
    </citation>
    <scope>NUCLEOTIDE SEQUENCE [LARGE SCALE GENOMIC DNA]</scope>
    <source>
        <strain evidence="2 3">GH-19</strain>
    </source>
</reference>